<name>A0A285NAZ1_9HYPH</name>
<evidence type="ECO:0000313" key="3">
    <source>
        <dbReference type="Proteomes" id="UP000219439"/>
    </source>
</evidence>
<proteinExistence type="predicted"/>
<accession>A0A285NAZ1</accession>
<dbReference type="RefSeq" id="WP_097151806.1">
    <property type="nucleotide sequence ID" value="NZ_OBEL01000001.1"/>
</dbReference>
<dbReference type="InterPro" id="IPR009875">
    <property type="entry name" value="PilZ_domain"/>
</dbReference>
<dbReference type="GO" id="GO:0035438">
    <property type="term" value="F:cyclic-di-GMP binding"/>
    <property type="evidence" value="ECO:0007669"/>
    <property type="project" value="InterPro"/>
</dbReference>
<dbReference type="SUPFAM" id="SSF141371">
    <property type="entry name" value="PilZ domain-like"/>
    <property type="match status" value="1"/>
</dbReference>
<keyword evidence="3" id="KW-1185">Reference proteome</keyword>
<dbReference type="Pfam" id="PF07238">
    <property type="entry name" value="PilZ"/>
    <property type="match status" value="1"/>
</dbReference>
<evidence type="ECO:0000259" key="1">
    <source>
        <dbReference type="Pfam" id="PF07238"/>
    </source>
</evidence>
<reference evidence="2 3" key="1">
    <citation type="submission" date="2017-09" db="EMBL/GenBank/DDBJ databases">
        <authorList>
            <person name="Ehlers B."/>
            <person name="Leendertz F.H."/>
        </authorList>
    </citation>
    <scope>NUCLEOTIDE SEQUENCE [LARGE SCALE GENOMIC DNA]</scope>
    <source>
        <strain evidence="2 3">DSM 18289</strain>
    </source>
</reference>
<dbReference type="AlphaFoldDB" id="A0A285NAZ1"/>
<organism evidence="2 3">
    <name type="scientific">Cohaesibacter gelatinilyticus</name>
    <dbReference type="NCBI Taxonomy" id="372072"/>
    <lineage>
        <taxon>Bacteria</taxon>
        <taxon>Pseudomonadati</taxon>
        <taxon>Pseudomonadota</taxon>
        <taxon>Alphaproteobacteria</taxon>
        <taxon>Hyphomicrobiales</taxon>
        <taxon>Cohaesibacteraceae</taxon>
    </lineage>
</organism>
<evidence type="ECO:0000313" key="2">
    <source>
        <dbReference type="EMBL" id="SNZ06635.1"/>
    </source>
</evidence>
<protein>
    <submittedName>
        <fullName evidence="2">PilZ domain-containing protein</fullName>
    </submittedName>
</protein>
<feature type="domain" description="PilZ" evidence="1">
    <location>
        <begin position="28"/>
        <end position="116"/>
    </location>
</feature>
<gene>
    <name evidence="2" type="ORF">SAMN06265368_0487</name>
</gene>
<dbReference type="Proteomes" id="UP000219439">
    <property type="component" value="Unassembled WGS sequence"/>
</dbReference>
<dbReference type="OrthoDB" id="8456456at2"/>
<dbReference type="EMBL" id="OBEL01000001">
    <property type="protein sequence ID" value="SNZ06635.1"/>
    <property type="molecule type" value="Genomic_DNA"/>
</dbReference>
<sequence length="126" mass="14427">MSVEGLIKKDTKVLHNRIMQDQKENKHLRRHARHECFIIAVMTVLERSVPLEGVIKEISAGGVLFRPASTYLLYRKGERISLMLGDRQFSGKIVAVRPTGYGVKFLDTMEEDEIDSILEDLSIDRQ</sequence>